<dbReference type="AlphaFoldDB" id="R6U4Q1"/>
<proteinExistence type="predicted"/>
<comment type="caution">
    <text evidence="2">The sequence shown here is derived from an EMBL/GenBank/DDBJ whole genome shotgun (WGS) entry which is preliminary data.</text>
</comment>
<dbReference type="Proteomes" id="UP000018162">
    <property type="component" value="Unassembled WGS sequence"/>
</dbReference>
<accession>R6U4Q1</accession>
<organism evidence="2 3">
    <name type="scientific">Agathobacter rectalis CAG:36</name>
    <dbReference type="NCBI Taxonomy" id="1263079"/>
    <lineage>
        <taxon>Bacteria</taxon>
        <taxon>Bacillati</taxon>
        <taxon>Bacillota</taxon>
        <taxon>Clostridia</taxon>
        <taxon>Lachnospirales</taxon>
        <taxon>Lachnospiraceae</taxon>
        <taxon>Agathobacter</taxon>
    </lineage>
</organism>
<sequence length="178" mass="19220">MEMLEQIADAFVPILCLLITAGGGYLVALLRRQTQQIEEELDNETASKYIDLATDAVEQAVTYTAQTFVDALKAEGAFTKEKQLEAFQKARDKVLEILGDTTVKALGEIYGDFDAWLDTKIEQVCRDIKVPEVEKAATTTAAATAASVASTIATTAVQQIAAEATPASEPVETEEKTE</sequence>
<gene>
    <name evidence="2" type="ORF">BN626_01953</name>
</gene>
<keyword evidence="1" id="KW-0472">Membrane</keyword>
<evidence type="ECO:0000313" key="3">
    <source>
        <dbReference type="Proteomes" id="UP000018162"/>
    </source>
</evidence>
<evidence type="ECO:0000256" key="1">
    <source>
        <dbReference type="SAM" id="Phobius"/>
    </source>
</evidence>
<feature type="transmembrane region" description="Helical" evidence="1">
    <location>
        <begin position="12"/>
        <end position="30"/>
    </location>
</feature>
<evidence type="ECO:0000313" key="2">
    <source>
        <dbReference type="EMBL" id="CDC75071.1"/>
    </source>
</evidence>
<name>R6U4Q1_9FIRM</name>
<reference evidence="2" key="1">
    <citation type="submission" date="2012-11" db="EMBL/GenBank/DDBJ databases">
        <title>Dependencies among metagenomic species, viruses, plasmids and units of genetic variation.</title>
        <authorList>
            <person name="Nielsen H.B."/>
            <person name="Almeida M."/>
            <person name="Juncker A.S."/>
            <person name="Rasmussen S."/>
            <person name="Li J."/>
            <person name="Sunagawa S."/>
            <person name="Plichta D."/>
            <person name="Gautier L."/>
            <person name="Le Chatelier E."/>
            <person name="Peletier E."/>
            <person name="Bonde I."/>
            <person name="Nielsen T."/>
            <person name="Manichanh C."/>
            <person name="Arumugam M."/>
            <person name="Batto J."/>
            <person name="Santos M.B.Q.D."/>
            <person name="Blom N."/>
            <person name="Borruel N."/>
            <person name="Burgdorf K.S."/>
            <person name="Boumezbeur F."/>
            <person name="Casellas F."/>
            <person name="Dore J."/>
            <person name="Guarner F."/>
            <person name="Hansen T."/>
            <person name="Hildebrand F."/>
            <person name="Kaas R.S."/>
            <person name="Kennedy S."/>
            <person name="Kristiansen K."/>
            <person name="Kultima J.R."/>
            <person name="Leonard P."/>
            <person name="Levenez F."/>
            <person name="Lund O."/>
            <person name="Moumen B."/>
            <person name="Le Paslier D."/>
            <person name="Pons N."/>
            <person name="Pedersen O."/>
            <person name="Prifti E."/>
            <person name="Qin J."/>
            <person name="Raes J."/>
            <person name="Tap J."/>
            <person name="Tims S."/>
            <person name="Ussery D.W."/>
            <person name="Yamada T."/>
            <person name="MetaHit consortium"/>
            <person name="Renault P."/>
            <person name="Sicheritz-Ponten T."/>
            <person name="Bork P."/>
            <person name="Wang J."/>
            <person name="Brunak S."/>
            <person name="Ehrlich S.D."/>
        </authorList>
    </citation>
    <scope>NUCLEOTIDE SEQUENCE [LARGE SCALE GENOMIC DNA]</scope>
</reference>
<protein>
    <submittedName>
        <fullName evidence="2">Uncharacterized protein</fullName>
    </submittedName>
</protein>
<dbReference type="EMBL" id="CBFV010000095">
    <property type="protein sequence ID" value="CDC75071.1"/>
    <property type="molecule type" value="Genomic_DNA"/>
</dbReference>
<keyword evidence="1" id="KW-1133">Transmembrane helix</keyword>
<keyword evidence="1" id="KW-0812">Transmembrane</keyword>